<reference evidence="6" key="1">
    <citation type="submission" date="2022-02" db="EMBL/GenBank/DDBJ databases">
        <authorList>
            <person name="Giguere J D."/>
        </authorList>
    </citation>
    <scope>NUCLEOTIDE SEQUENCE</scope>
    <source>
        <strain evidence="6">CCAP 1055/1</strain>
    </source>
</reference>
<dbReference type="CDD" id="cd00454">
    <property type="entry name" value="TrHb1_N"/>
    <property type="match status" value="1"/>
</dbReference>
<dbReference type="SUPFAM" id="SSF46458">
    <property type="entry name" value="Globin-like"/>
    <property type="match status" value="1"/>
</dbReference>
<dbReference type="InterPro" id="IPR001486">
    <property type="entry name" value="Hemoglobin_trunc"/>
</dbReference>
<keyword evidence="5" id="KW-1133">Transmembrane helix</keyword>
<dbReference type="Proteomes" id="UP000836788">
    <property type="component" value="Chromosome 3"/>
</dbReference>
<keyword evidence="5" id="KW-0472">Membrane</keyword>
<dbReference type="Pfam" id="PF01152">
    <property type="entry name" value="Bac_globin"/>
    <property type="match status" value="1"/>
</dbReference>
<accession>A0A8J9TB17</accession>
<feature type="transmembrane region" description="Helical" evidence="5">
    <location>
        <begin position="154"/>
        <end position="171"/>
    </location>
</feature>
<sequence length="176" mass="20292">MASSTGVLFSGESERKRTLLGKLGGKDILNEAVDVFYERLLQDDDMNQFFRGTDMQILKWHQLNLMSVAFTKVPDNFDLASMILRQHRRFFEMGMTEFHFDIFVGHFKAAFQTLNVEAELVDEASTVIRSLRPAFVQGAMQEKERRNAKTKRRILSLVALVGVAVLLLHRSNRRRL</sequence>
<evidence type="ECO:0000256" key="5">
    <source>
        <dbReference type="SAM" id="Phobius"/>
    </source>
</evidence>
<evidence type="ECO:0000313" key="6">
    <source>
        <dbReference type="EMBL" id="CAG9288190.1"/>
    </source>
</evidence>
<keyword evidence="1" id="KW-0813">Transport</keyword>
<keyword evidence="5" id="KW-0812">Transmembrane</keyword>
<evidence type="ECO:0008006" key="7">
    <source>
        <dbReference type="Google" id="ProtNLM"/>
    </source>
</evidence>
<protein>
    <recommendedName>
        <fullName evidence="7">Globin family profile domain-containing protein</fullName>
    </recommendedName>
</protein>
<dbReference type="InterPro" id="IPR009050">
    <property type="entry name" value="Globin-like_sf"/>
</dbReference>
<evidence type="ECO:0000256" key="2">
    <source>
        <dbReference type="ARBA" id="ARBA00022617"/>
    </source>
</evidence>
<dbReference type="Gene3D" id="1.10.490.10">
    <property type="entry name" value="Globins"/>
    <property type="match status" value="1"/>
</dbReference>
<gene>
    <name evidence="6" type="ORF">PTTT1_LOCUS37814</name>
</gene>
<dbReference type="GO" id="GO:0020037">
    <property type="term" value="F:heme binding"/>
    <property type="evidence" value="ECO:0007669"/>
    <property type="project" value="InterPro"/>
</dbReference>
<evidence type="ECO:0000256" key="1">
    <source>
        <dbReference type="ARBA" id="ARBA00022448"/>
    </source>
</evidence>
<organism evidence="6">
    <name type="scientific">Phaeodactylum tricornutum</name>
    <name type="common">Diatom</name>
    <dbReference type="NCBI Taxonomy" id="2850"/>
    <lineage>
        <taxon>Eukaryota</taxon>
        <taxon>Sar</taxon>
        <taxon>Stramenopiles</taxon>
        <taxon>Ochrophyta</taxon>
        <taxon>Bacillariophyta</taxon>
        <taxon>Bacillariophyceae</taxon>
        <taxon>Bacillariophycidae</taxon>
        <taxon>Naviculales</taxon>
        <taxon>Phaeodactylaceae</taxon>
        <taxon>Phaeodactylum</taxon>
    </lineage>
</organism>
<dbReference type="GO" id="GO:0019825">
    <property type="term" value="F:oxygen binding"/>
    <property type="evidence" value="ECO:0007669"/>
    <property type="project" value="InterPro"/>
</dbReference>
<keyword evidence="3" id="KW-0479">Metal-binding</keyword>
<dbReference type="EMBL" id="OU594944">
    <property type="protein sequence ID" value="CAG9288190.1"/>
    <property type="molecule type" value="Genomic_DNA"/>
</dbReference>
<evidence type="ECO:0000256" key="3">
    <source>
        <dbReference type="ARBA" id="ARBA00022723"/>
    </source>
</evidence>
<dbReference type="InterPro" id="IPR012292">
    <property type="entry name" value="Globin/Proto"/>
</dbReference>
<dbReference type="GO" id="GO:0046872">
    <property type="term" value="F:metal ion binding"/>
    <property type="evidence" value="ECO:0007669"/>
    <property type="project" value="UniProtKB-KW"/>
</dbReference>
<keyword evidence="4" id="KW-0408">Iron</keyword>
<keyword evidence="2" id="KW-0349">Heme</keyword>
<name>A0A8J9TB17_PHATR</name>
<dbReference type="AlphaFoldDB" id="A0A8J9TB17"/>
<evidence type="ECO:0000256" key="4">
    <source>
        <dbReference type="ARBA" id="ARBA00023004"/>
    </source>
</evidence>
<proteinExistence type="predicted"/>